<dbReference type="SMART" id="SM01130">
    <property type="entry name" value="DHDPS"/>
    <property type="match status" value="1"/>
</dbReference>
<feature type="site" description="Part of a proton relay during catalysis" evidence="12">
    <location>
        <position position="47"/>
    </location>
</feature>
<evidence type="ECO:0000256" key="3">
    <source>
        <dbReference type="ARBA" id="ARBA00007592"/>
    </source>
</evidence>
<evidence type="ECO:0000256" key="1">
    <source>
        <dbReference type="ARBA" id="ARBA00003294"/>
    </source>
</evidence>
<evidence type="ECO:0000256" key="4">
    <source>
        <dbReference type="ARBA" id="ARBA00012086"/>
    </source>
</evidence>
<dbReference type="Gene3D" id="3.20.20.70">
    <property type="entry name" value="Aldolase class I"/>
    <property type="match status" value="1"/>
</dbReference>
<evidence type="ECO:0000256" key="10">
    <source>
        <dbReference type="ARBA" id="ARBA00023270"/>
    </source>
</evidence>
<keyword evidence="5 12" id="KW-0963">Cytoplasm</keyword>
<feature type="active site" description="Proton donor/acceptor" evidence="12 14">
    <location>
        <position position="135"/>
    </location>
</feature>
<comment type="subunit">
    <text evidence="12">Homotetramer; dimer of dimers.</text>
</comment>
<dbReference type="EC" id="4.3.3.7" evidence="4 12"/>
<evidence type="ECO:0000313" key="16">
    <source>
        <dbReference type="EMBL" id="AJI53342.1"/>
    </source>
</evidence>
<dbReference type="InterPro" id="IPR005263">
    <property type="entry name" value="DapA"/>
</dbReference>
<evidence type="ECO:0000256" key="14">
    <source>
        <dbReference type="PIRSR" id="PIRSR001365-1"/>
    </source>
</evidence>
<reference evidence="16 17" key="1">
    <citation type="journal article" date="2015" name="Genome Announc.">
        <title>Genome sequencing of 18 francisella strains to aid in assay development and testing.</title>
        <authorList>
            <person name="Johnson S.L."/>
            <person name="Daligault H.E."/>
            <person name="Davenport K.W."/>
            <person name="Coyne S.R."/>
            <person name="Frey K.G."/>
            <person name="Koroleva G.I."/>
            <person name="Broomall S.M."/>
            <person name="Bishop-Lilly K.A."/>
            <person name="Bruce D.C."/>
            <person name="Chertkov O."/>
            <person name="Freitas T."/>
            <person name="Jaissle J."/>
            <person name="Ladner J.T."/>
            <person name="Rosenzweig C.N."/>
            <person name="Gibbons H.S."/>
            <person name="Palacios G.F."/>
            <person name="Redden C.L."/>
            <person name="Xu Y."/>
            <person name="Minogue T.D."/>
            <person name="Chain P.S."/>
        </authorList>
    </citation>
    <scope>NUCLEOTIDE SEQUENCE [LARGE SCALE GENOMIC DNA]</scope>
    <source>
        <strain evidence="16 17">GA01-2794</strain>
    </source>
</reference>
<feature type="binding site" evidence="12 15">
    <location>
        <position position="204"/>
    </location>
    <ligand>
        <name>pyruvate</name>
        <dbReference type="ChEBI" id="CHEBI:15361"/>
    </ligand>
</feature>
<evidence type="ECO:0000256" key="6">
    <source>
        <dbReference type="ARBA" id="ARBA00022605"/>
    </source>
</evidence>
<proteinExistence type="inferred from homology"/>
<evidence type="ECO:0000256" key="11">
    <source>
        <dbReference type="ARBA" id="ARBA00047836"/>
    </source>
</evidence>
<evidence type="ECO:0000256" key="15">
    <source>
        <dbReference type="PIRSR" id="PIRSR001365-2"/>
    </source>
</evidence>
<dbReference type="PANTHER" id="PTHR12128:SF66">
    <property type="entry name" value="4-HYDROXY-2-OXOGLUTARATE ALDOLASE, MITOCHONDRIAL"/>
    <property type="match status" value="1"/>
</dbReference>
<dbReference type="EMBL" id="CP009440">
    <property type="protein sequence ID" value="AJI53342.1"/>
    <property type="molecule type" value="Genomic_DNA"/>
</dbReference>
<comment type="similarity">
    <text evidence="3 12 13">Belongs to the DapA family.</text>
</comment>
<comment type="caution">
    <text evidence="12">Was originally thought to be a dihydrodipicolinate synthase (DHDPS), catalyzing the condensation of (S)-aspartate-beta-semialdehyde [(S)-ASA] and pyruvate to dihydrodipicolinate (DHDP). However, it was shown in E.coli that the product of the enzymatic reaction is not dihydrodipicolinate but in fact (4S)-4-hydroxy-2,3,4,5-tetrahydro-(2S)-dipicolinic acid (HTPA), and that the consecutive dehydration reaction leading to DHDP is not spontaneous but catalyzed by DapB.</text>
</comment>
<evidence type="ECO:0000256" key="9">
    <source>
        <dbReference type="ARBA" id="ARBA00023239"/>
    </source>
</evidence>
<dbReference type="SUPFAM" id="SSF51569">
    <property type="entry name" value="Aldolase"/>
    <property type="match status" value="1"/>
</dbReference>
<gene>
    <name evidence="12 16" type="primary">dapA</name>
    <name evidence="16" type="ORF">LA55_2028</name>
</gene>
<dbReference type="HAMAP" id="MF_00418">
    <property type="entry name" value="DapA"/>
    <property type="match status" value="1"/>
</dbReference>
<dbReference type="STRING" id="28110.KU46_456"/>
<evidence type="ECO:0000256" key="5">
    <source>
        <dbReference type="ARBA" id="ARBA00022490"/>
    </source>
</evidence>
<dbReference type="UniPathway" id="UPA00034">
    <property type="reaction ID" value="UER00017"/>
</dbReference>
<dbReference type="PIRSF" id="PIRSF001365">
    <property type="entry name" value="DHDPS"/>
    <property type="match status" value="1"/>
</dbReference>
<dbReference type="AlphaFoldDB" id="A0A0B6D4X4"/>
<dbReference type="PROSITE" id="PS00665">
    <property type="entry name" value="DHDPS_1"/>
    <property type="match status" value="1"/>
</dbReference>
<keyword evidence="6 12" id="KW-0028">Amino-acid biosynthesis</keyword>
<dbReference type="PANTHER" id="PTHR12128">
    <property type="entry name" value="DIHYDRODIPICOLINATE SYNTHASE"/>
    <property type="match status" value="1"/>
</dbReference>
<evidence type="ECO:0000256" key="2">
    <source>
        <dbReference type="ARBA" id="ARBA00005120"/>
    </source>
</evidence>
<keyword evidence="10 12" id="KW-0704">Schiff base</keyword>
<comment type="subcellular location">
    <subcellularLocation>
        <location evidence="12">Cytoplasm</location>
    </subcellularLocation>
</comment>
<dbReference type="GO" id="GO:0005829">
    <property type="term" value="C:cytosol"/>
    <property type="evidence" value="ECO:0007669"/>
    <property type="project" value="TreeGrafter"/>
</dbReference>
<keyword evidence="8 12" id="KW-0457">Lysine biosynthesis</keyword>
<dbReference type="RefSeq" id="WP_044527020.1">
    <property type="nucleotide sequence ID" value="NZ_CP009440.1"/>
</dbReference>
<feature type="site" description="Part of a proton relay during catalysis" evidence="12">
    <location>
        <position position="109"/>
    </location>
</feature>
<evidence type="ECO:0000256" key="7">
    <source>
        <dbReference type="ARBA" id="ARBA00022915"/>
    </source>
</evidence>
<dbReference type="InterPro" id="IPR002220">
    <property type="entry name" value="DapA-like"/>
</dbReference>
<keyword evidence="7 12" id="KW-0220">Diaminopimelate biosynthesis</keyword>
<dbReference type="Pfam" id="PF00701">
    <property type="entry name" value="DHDPS"/>
    <property type="match status" value="1"/>
</dbReference>
<evidence type="ECO:0000256" key="13">
    <source>
        <dbReference type="PIRNR" id="PIRNR001365"/>
    </source>
</evidence>
<dbReference type="GO" id="GO:0019877">
    <property type="term" value="P:diaminopimelate biosynthetic process"/>
    <property type="evidence" value="ECO:0007669"/>
    <property type="project" value="UniProtKB-UniRule"/>
</dbReference>
<dbReference type="NCBIfam" id="TIGR00674">
    <property type="entry name" value="dapA"/>
    <property type="match status" value="1"/>
</dbReference>
<evidence type="ECO:0000313" key="17">
    <source>
        <dbReference type="Proteomes" id="UP000031830"/>
    </source>
</evidence>
<dbReference type="GO" id="GO:0008840">
    <property type="term" value="F:4-hydroxy-tetrahydrodipicolinate synthase activity"/>
    <property type="evidence" value="ECO:0007669"/>
    <property type="project" value="UniProtKB-UniRule"/>
</dbReference>
<feature type="binding site" evidence="12 15">
    <location>
        <position position="48"/>
    </location>
    <ligand>
        <name>pyruvate</name>
        <dbReference type="ChEBI" id="CHEBI:15361"/>
    </ligand>
</feature>
<comment type="function">
    <text evidence="1 12">Catalyzes the condensation of (S)-aspartate-beta-semialdehyde [(S)-ASA] and pyruvate to 4-hydroxy-tetrahydrodipicolinate (HTPA).</text>
</comment>
<feature type="active site" description="Schiff-base intermediate with substrate" evidence="12 14">
    <location>
        <position position="163"/>
    </location>
</feature>
<keyword evidence="9 12" id="KW-0456">Lyase</keyword>
<name>A0A0B6D4X4_9GAMM</name>
<dbReference type="PROSITE" id="PS00666">
    <property type="entry name" value="DHDPS_2"/>
    <property type="match status" value="1"/>
</dbReference>
<accession>A0A0B6D4X4</accession>
<dbReference type="InterPro" id="IPR020625">
    <property type="entry name" value="Schiff_base-form_aldolases_AS"/>
</dbReference>
<evidence type="ECO:0000256" key="12">
    <source>
        <dbReference type="HAMAP-Rule" id="MF_00418"/>
    </source>
</evidence>
<dbReference type="PRINTS" id="PR00146">
    <property type="entry name" value="DHPICSNTHASE"/>
</dbReference>
<dbReference type="GO" id="GO:0009089">
    <property type="term" value="P:lysine biosynthetic process via diaminopimelate"/>
    <property type="evidence" value="ECO:0007669"/>
    <property type="project" value="UniProtKB-UniRule"/>
</dbReference>
<protein>
    <recommendedName>
        <fullName evidence="4 12">4-hydroxy-tetrahydrodipicolinate synthase</fullName>
        <shortName evidence="12">HTPA synthase</shortName>
        <ecNumber evidence="4 12">4.3.3.7</ecNumber>
    </recommendedName>
</protein>
<comment type="pathway">
    <text evidence="2 12">Amino-acid biosynthesis; L-lysine biosynthesis via DAP pathway; (S)-tetrahydrodipicolinate from L-aspartate: step 3/4.</text>
</comment>
<dbReference type="OrthoDB" id="9782828at2"/>
<comment type="catalytic activity">
    <reaction evidence="11 12">
        <text>L-aspartate 4-semialdehyde + pyruvate = (2S,4S)-4-hydroxy-2,3,4,5-tetrahydrodipicolinate + H2O + H(+)</text>
        <dbReference type="Rhea" id="RHEA:34171"/>
        <dbReference type="ChEBI" id="CHEBI:15361"/>
        <dbReference type="ChEBI" id="CHEBI:15377"/>
        <dbReference type="ChEBI" id="CHEBI:15378"/>
        <dbReference type="ChEBI" id="CHEBI:67139"/>
        <dbReference type="ChEBI" id="CHEBI:537519"/>
        <dbReference type="EC" id="4.3.3.7"/>
    </reaction>
</comment>
<sequence length="295" mass="32870">MSIDINNRLYTALVTPMFEDGSIDWTSFENLLRVQEHQGCGILILGSTGEALALDFDEQSEVVRFVANLNLNVPIMVGVGGFQLAKQLQWIEFCQTQRVDCFLVVTPLYAKPGSASQTSWFKTVLDRAERPCMLYNVPSRTGVNLAEEVLINLKDHPNLWALKEASGDIQRCVRYQELAPNLVIYSGEDGLLPELADIGVKGLVSVISNVWPEQTKEYVRQSLAHEITIEDKAVWEAATRSCFSVANPIPVKVWLAHNSVITTNTLRAPLLADELQDLSLLIGADSLVKDWFSHI</sequence>
<dbReference type="KEGG" id="fpz:LA55_2028"/>
<dbReference type="Proteomes" id="UP000031830">
    <property type="component" value="Chromosome"/>
</dbReference>
<dbReference type="InterPro" id="IPR020624">
    <property type="entry name" value="Schiff_base-form_aldolases_CS"/>
</dbReference>
<dbReference type="InterPro" id="IPR013785">
    <property type="entry name" value="Aldolase_TIM"/>
</dbReference>
<evidence type="ECO:0000256" key="8">
    <source>
        <dbReference type="ARBA" id="ARBA00023154"/>
    </source>
</evidence>
<organism evidence="16 17">
    <name type="scientific">Francisella philomiragia</name>
    <dbReference type="NCBI Taxonomy" id="28110"/>
    <lineage>
        <taxon>Bacteria</taxon>
        <taxon>Pseudomonadati</taxon>
        <taxon>Pseudomonadota</taxon>
        <taxon>Gammaproteobacteria</taxon>
        <taxon>Thiotrichales</taxon>
        <taxon>Francisellaceae</taxon>
        <taxon>Francisella</taxon>
    </lineage>
</organism>